<dbReference type="AlphaFoldDB" id="Q7NH15"/>
<protein>
    <submittedName>
        <fullName evidence="1">Glr2722 protein</fullName>
    </submittedName>
</protein>
<accession>Q7NH15</accession>
<dbReference type="RefSeq" id="WP_011142716.1">
    <property type="nucleotide sequence ID" value="NC_005125.1"/>
</dbReference>
<dbReference type="Proteomes" id="UP000000557">
    <property type="component" value="Chromosome"/>
</dbReference>
<dbReference type="HOGENOM" id="CLU_1710678_0_0_3"/>
<gene>
    <name evidence="1" type="ordered locus">glr2722</name>
</gene>
<reference evidence="1 2" key="1">
    <citation type="journal article" date="2003" name="DNA Res.">
        <title>Complete genome structure of Gloeobacter violaceus PCC 7421, a cyanobacterium that lacks thylakoids.</title>
        <authorList>
            <person name="Nakamura Y."/>
            <person name="Kaneko T."/>
            <person name="Sato S."/>
            <person name="Mimuro M."/>
            <person name="Miyashita H."/>
            <person name="Tsuchiya T."/>
            <person name="Sasamoto S."/>
            <person name="Watanabe A."/>
            <person name="Kawashima K."/>
            <person name="Kishida Y."/>
            <person name="Kiyokawa C."/>
            <person name="Kohara M."/>
            <person name="Matsumoto M."/>
            <person name="Matsuno A."/>
            <person name="Nakazaki N."/>
            <person name="Shimpo S."/>
            <person name="Takeuchi C."/>
            <person name="Yamada M."/>
            <person name="Tabata S."/>
        </authorList>
    </citation>
    <scope>NUCLEOTIDE SEQUENCE [LARGE SCALE GENOMIC DNA]</scope>
    <source>
        <strain evidence="2">ATCC 29082 / PCC 7421</strain>
    </source>
</reference>
<dbReference type="EMBL" id="BA000045">
    <property type="protein sequence ID" value="BAC90663.1"/>
    <property type="molecule type" value="Genomic_DNA"/>
</dbReference>
<organism evidence="1 2">
    <name type="scientific">Gloeobacter violaceus (strain ATCC 29082 / PCC 7421)</name>
    <dbReference type="NCBI Taxonomy" id="251221"/>
    <lineage>
        <taxon>Bacteria</taxon>
        <taxon>Bacillati</taxon>
        <taxon>Cyanobacteriota</taxon>
        <taxon>Cyanophyceae</taxon>
        <taxon>Gloeobacterales</taxon>
        <taxon>Gloeobacteraceae</taxon>
        <taxon>Gloeobacter</taxon>
    </lineage>
</organism>
<proteinExistence type="predicted"/>
<reference evidence="1 2" key="2">
    <citation type="journal article" date="2003" name="DNA Res.">
        <title>Complete genome structure of Gloeobacter violaceus PCC 7421, a cyanobacterium that lacks thylakoids (supplement).</title>
        <authorList>
            <person name="Nakamura Y."/>
            <person name="Kaneko T."/>
            <person name="Sato S."/>
            <person name="Mimuro M."/>
            <person name="Miyashita H."/>
            <person name="Tsuchiya T."/>
            <person name="Sasamoto S."/>
            <person name="Watanabe A."/>
            <person name="Kawashima K."/>
            <person name="Kishida Y."/>
            <person name="Kiyokawa C."/>
            <person name="Kohara M."/>
            <person name="Matsumoto M."/>
            <person name="Matsuno A."/>
            <person name="Nakazaki N."/>
            <person name="Shimpo S."/>
            <person name="Takeuchi C."/>
            <person name="Yamada M."/>
            <person name="Tabata S."/>
        </authorList>
    </citation>
    <scope>NUCLEOTIDE SEQUENCE [LARGE SCALE GENOMIC DNA]</scope>
    <source>
        <strain evidence="2">ATCC 29082 / PCC 7421</strain>
    </source>
</reference>
<sequence length="153" mass="16551">MDLLSDKYLRLSKAYIQLDERHTTLVDEHTELKRKFLHLLGQFQQAQQALSGLQGEHAALRHEYAALSEFKTLMEPANVQALEEALQAAAGLASLAVAEADSELSAAEQAIAAYDVNLIDSGAQLDLSTFAPGGASRRLGEDLVFEVPSENAA</sequence>
<dbReference type="STRING" id="251221.gene:10760224"/>
<name>Q7NH15_GLOVI</name>
<dbReference type="OrthoDB" id="565019at2"/>
<dbReference type="KEGG" id="gvi:glr2722"/>
<evidence type="ECO:0000313" key="1">
    <source>
        <dbReference type="EMBL" id="BAC90663.1"/>
    </source>
</evidence>
<dbReference type="InParanoid" id="Q7NH15"/>
<dbReference type="EnsemblBacteria" id="BAC90663">
    <property type="protein sequence ID" value="BAC90663"/>
    <property type="gene ID" value="BAC90663"/>
</dbReference>
<keyword evidence="2" id="KW-1185">Reference proteome</keyword>
<evidence type="ECO:0000313" key="2">
    <source>
        <dbReference type="Proteomes" id="UP000000557"/>
    </source>
</evidence>